<gene>
    <name evidence="2" type="ORF">NMU03_03855</name>
</gene>
<dbReference type="RefSeq" id="WP_290141387.1">
    <property type="nucleotide sequence ID" value="NZ_CP101620.1"/>
</dbReference>
<organism evidence="2 3">
    <name type="scientific">Allocoprobacillus halotolerans</name>
    <dbReference type="NCBI Taxonomy" id="2944914"/>
    <lineage>
        <taxon>Bacteria</taxon>
        <taxon>Bacillati</taxon>
        <taxon>Bacillota</taxon>
        <taxon>Erysipelotrichia</taxon>
        <taxon>Erysipelotrichales</taxon>
        <taxon>Erysipelotrichaceae</taxon>
        <taxon>Allocoprobacillus</taxon>
    </lineage>
</organism>
<reference evidence="2" key="1">
    <citation type="submission" date="2022-07" db="EMBL/GenBank/DDBJ databases">
        <title>Faecal culturing of patients with breast cancer.</title>
        <authorList>
            <person name="Teng N.M.Y."/>
            <person name="Kiu R."/>
            <person name="Evans R."/>
            <person name="Baker D.J."/>
            <person name="Zenner C."/>
            <person name="Robinson S.D."/>
            <person name="Hall L.J."/>
        </authorList>
    </citation>
    <scope>NUCLEOTIDE SEQUENCE</scope>
    <source>
        <strain evidence="2">LH1062</strain>
    </source>
</reference>
<feature type="transmembrane region" description="Helical" evidence="1">
    <location>
        <begin position="39"/>
        <end position="70"/>
    </location>
</feature>
<proteinExistence type="predicted"/>
<keyword evidence="3" id="KW-1185">Reference proteome</keyword>
<protein>
    <submittedName>
        <fullName evidence="2">Uncharacterized protein</fullName>
    </submittedName>
</protein>
<accession>A0ABY5I3L2</accession>
<keyword evidence="1" id="KW-1133">Transmembrane helix</keyword>
<evidence type="ECO:0000313" key="3">
    <source>
        <dbReference type="Proteomes" id="UP001060112"/>
    </source>
</evidence>
<name>A0ABY5I3L2_9FIRM</name>
<dbReference type="Proteomes" id="UP001060112">
    <property type="component" value="Chromosome"/>
</dbReference>
<keyword evidence="1" id="KW-0472">Membrane</keyword>
<evidence type="ECO:0000313" key="2">
    <source>
        <dbReference type="EMBL" id="UTY39949.1"/>
    </source>
</evidence>
<dbReference type="EMBL" id="CP101620">
    <property type="protein sequence ID" value="UTY39949.1"/>
    <property type="molecule type" value="Genomic_DNA"/>
</dbReference>
<keyword evidence="1" id="KW-0812">Transmembrane</keyword>
<feature type="transmembrane region" description="Helical" evidence="1">
    <location>
        <begin position="12"/>
        <end position="33"/>
    </location>
</feature>
<sequence length="93" mass="10450">MNSKKHILKNFSTFLFSDLVILLFGLISRTLFIKTIGDYFLGITAVLNSIIGLLALSNLGLGDAIVYCLIKEISQDKKEEIRSVFNYSKKYLG</sequence>
<evidence type="ECO:0000256" key="1">
    <source>
        <dbReference type="SAM" id="Phobius"/>
    </source>
</evidence>